<proteinExistence type="predicted"/>
<evidence type="ECO:0000259" key="1">
    <source>
        <dbReference type="Pfam" id="PF01314"/>
    </source>
</evidence>
<comment type="caution">
    <text evidence="2">The sequence shown here is derived from an EMBL/GenBank/DDBJ whole genome shotgun (WGS) entry which is preliminary data.</text>
</comment>
<dbReference type="PANTHER" id="PTHR30038">
    <property type="entry name" value="ALDEHYDE FERREDOXIN OXIDOREDUCTASE"/>
    <property type="match status" value="1"/>
</dbReference>
<dbReference type="InterPro" id="IPR051919">
    <property type="entry name" value="W-dependent_AOR"/>
</dbReference>
<dbReference type="SUPFAM" id="SSF48310">
    <property type="entry name" value="Aldehyde ferredoxin oxidoreductase, C-terminal domains"/>
    <property type="match status" value="1"/>
</dbReference>
<dbReference type="InterPro" id="IPR013985">
    <property type="entry name" value="Ald_Fedxn_OxRdtase_dom3"/>
</dbReference>
<gene>
    <name evidence="2" type="ORF">S01H1_67190</name>
</gene>
<dbReference type="InterPro" id="IPR001203">
    <property type="entry name" value="OxRdtase_Ald_Fedxn_C"/>
</dbReference>
<dbReference type="GO" id="GO:0016625">
    <property type="term" value="F:oxidoreductase activity, acting on the aldehyde or oxo group of donors, iron-sulfur protein as acceptor"/>
    <property type="evidence" value="ECO:0007669"/>
    <property type="project" value="InterPro"/>
</dbReference>
<evidence type="ECO:0000313" key="2">
    <source>
        <dbReference type="EMBL" id="GAG36621.1"/>
    </source>
</evidence>
<feature type="domain" description="Aldehyde ferredoxin oxidoreductase C-terminal" evidence="1">
    <location>
        <begin position="12"/>
        <end position="151"/>
    </location>
</feature>
<name>X0YIH8_9ZZZZ</name>
<reference evidence="2" key="1">
    <citation type="journal article" date="2014" name="Front. Microbiol.">
        <title>High frequency of phylogenetically diverse reductive dehalogenase-homologous genes in deep subseafloor sedimentary metagenomes.</title>
        <authorList>
            <person name="Kawai M."/>
            <person name="Futagami T."/>
            <person name="Toyoda A."/>
            <person name="Takaki Y."/>
            <person name="Nishi S."/>
            <person name="Hori S."/>
            <person name="Arai W."/>
            <person name="Tsubouchi T."/>
            <person name="Morono Y."/>
            <person name="Uchiyama I."/>
            <person name="Ito T."/>
            <person name="Fujiyama A."/>
            <person name="Inagaki F."/>
            <person name="Takami H."/>
        </authorList>
    </citation>
    <scope>NUCLEOTIDE SEQUENCE</scope>
    <source>
        <strain evidence="2">Expedition CK06-06</strain>
    </source>
</reference>
<dbReference type="Pfam" id="PF01314">
    <property type="entry name" value="AFOR_C"/>
    <property type="match status" value="1"/>
</dbReference>
<dbReference type="GO" id="GO:0051536">
    <property type="term" value="F:iron-sulfur cluster binding"/>
    <property type="evidence" value="ECO:0007669"/>
    <property type="project" value="InterPro"/>
</dbReference>
<organism evidence="2">
    <name type="scientific">marine sediment metagenome</name>
    <dbReference type="NCBI Taxonomy" id="412755"/>
    <lineage>
        <taxon>unclassified sequences</taxon>
        <taxon>metagenomes</taxon>
        <taxon>ecological metagenomes</taxon>
    </lineage>
</organism>
<sequence length="185" mass="21057">MENGEVPADMTQEPEKWMIIMERAPTIADSIGRCKGAVNTWICAAPLAWKYSRLFEGVAQLLEKATGIPFTATEIENIADRVYLLEMAFNNRQGITREQDRLVQRPEVKGTHEAEEQLQRHAQMLSEYYRVHGCDINTGIPTRKALRRLGLSHVADELEAHSPYPQWSGPPLWSLEKYPHGGKRC</sequence>
<dbReference type="GO" id="GO:0009055">
    <property type="term" value="F:electron transfer activity"/>
    <property type="evidence" value="ECO:0007669"/>
    <property type="project" value="InterPro"/>
</dbReference>
<accession>X0YIH8</accession>
<dbReference type="PANTHER" id="PTHR30038:SF0">
    <property type="entry name" value="TUNGSTEN-CONTAINING ALDEHYDE FERREDOXIN OXIDOREDUCTASE"/>
    <property type="match status" value="1"/>
</dbReference>
<dbReference type="AlphaFoldDB" id="X0YIH8"/>
<protein>
    <recommendedName>
        <fullName evidence="1">Aldehyde ferredoxin oxidoreductase C-terminal domain-containing protein</fullName>
    </recommendedName>
</protein>
<dbReference type="InterPro" id="IPR036021">
    <property type="entry name" value="Tungsten_al_ferr_oxy-like_C"/>
</dbReference>
<dbReference type="Gene3D" id="1.10.599.10">
    <property type="entry name" value="Aldehyde Ferredoxin Oxidoreductase Protein, subunit A, domain 3"/>
    <property type="match status" value="1"/>
</dbReference>
<dbReference type="EMBL" id="BARS01044480">
    <property type="protein sequence ID" value="GAG36621.1"/>
    <property type="molecule type" value="Genomic_DNA"/>
</dbReference>